<accession>A0A392Q5C5</accession>
<reference evidence="2 3" key="1">
    <citation type="journal article" date="2018" name="Front. Plant Sci.">
        <title>Red Clover (Trifolium pratense) and Zigzag Clover (T. medium) - A Picture of Genomic Similarities and Differences.</title>
        <authorList>
            <person name="Dluhosova J."/>
            <person name="Istvanek J."/>
            <person name="Nedelnik J."/>
            <person name="Repkova J."/>
        </authorList>
    </citation>
    <scope>NUCLEOTIDE SEQUENCE [LARGE SCALE GENOMIC DNA]</scope>
    <source>
        <strain evidence="3">cv. 10/8</strain>
        <tissue evidence="2">Leaf</tissue>
    </source>
</reference>
<organism evidence="2 3">
    <name type="scientific">Trifolium medium</name>
    <dbReference type="NCBI Taxonomy" id="97028"/>
    <lineage>
        <taxon>Eukaryota</taxon>
        <taxon>Viridiplantae</taxon>
        <taxon>Streptophyta</taxon>
        <taxon>Embryophyta</taxon>
        <taxon>Tracheophyta</taxon>
        <taxon>Spermatophyta</taxon>
        <taxon>Magnoliopsida</taxon>
        <taxon>eudicotyledons</taxon>
        <taxon>Gunneridae</taxon>
        <taxon>Pentapetalae</taxon>
        <taxon>rosids</taxon>
        <taxon>fabids</taxon>
        <taxon>Fabales</taxon>
        <taxon>Fabaceae</taxon>
        <taxon>Papilionoideae</taxon>
        <taxon>50 kb inversion clade</taxon>
        <taxon>NPAAA clade</taxon>
        <taxon>Hologalegina</taxon>
        <taxon>IRL clade</taxon>
        <taxon>Trifolieae</taxon>
        <taxon>Trifolium</taxon>
    </lineage>
</organism>
<comment type="caution">
    <text evidence="2">The sequence shown here is derived from an EMBL/GenBank/DDBJ whole genome shotgun (WGS) entry which is preliminary data.</text>
</comment>
<evidence type="ECO:0000259" key="1">
    <source>
        <dbReference type="Pfam" id="PF13966"/>
    </source>
</evidence>
<dbReference type="Proteomes" id="UP000265520">
    <property type="component" value="Unassembled WGS sequence"/>
</dbReference>
<dbReference type="InterPro" id="IPR026960">
    <property type="entry name" value="RVT-Znf"/>
</dbReference>
<evidence type="ECO:0000313" key="2">
    <source>
        <dbReference type="EMBL" id="MCI19324.1"/>
    </source>
</evidence>
<dbReference type="Pfam" id="PF13966">
    <property type="entry name" value="zf-RVT"/>
    <property type="match status" value="1"/>
</dbReference>
<dbReference type="EMBL" id="LXQA010114282">
    <property type="protein sequence ID" value="MCI19324.1"/>
    <property type="molecule type" value="Genomic_DNA"/>
</dbReference>
<sequence>MWRRLLFALEEDQLKELEELIASVVIFPRHEDKWIWKYDICAGFSVRSAYNQLQFFMMQNRCDDGLAGVFKLFWSCSVPSKFIIHGWFILLDRVATKDALVAKGDTLCVFCDAAVEEMYLG</sequence>
<evidence type="ECO:0000313" key="3">
    <source>
        <dbReference type="Proteomes" id="UP000265520"/>
    </source>
</evidence>
<feature type="domain" description="Reverse transcriptase zinc-binding" evidence="1">
    <location>
        <begin position="44"/>
        <end position="118"/>
    </location>
</feature>
<proteinExistence type="predicted"/>
<protein>
    <submittedName>
        <fullName evidence="2">Putative ribonuclease H protein</fullName>
    </submittedName>
</protein>
<keyword evidence="3" id="KW-1185">Reference proteome</keyword>
<name>A0A392Q5C5_9FABA</name>
<dbReference type="AlphaFoldDB" id="A0A392Q5C5"/>